<evidence type="ECO:0000256" key="6">
    <source>
        <dbReference type="ARBA" id="ARBA00022737"/>
    </source>
</evidence>
<keyword evidence="7" id="KW-0967">Endosome</keyword>
<evidence type="ECO:0000256" key="8">
    <source>
        <dbReference type="ARBA" id="ARBA00022989"/>
    </source>
</evidence>
<dbReference type="Gene3D" id="3.80.10.10">
    <property type="entry name" value="Ribonuclease Inhibitor"/>
    <property type="match status" value="1"/>
</dbReference>
<evidence type="ECO:0000313" key="12">
    <source>
        <dbReference type="EMBL" id="JAC29952.1"/>
    </source>
</evidence>
<evidence type="ECO:0000256" key="4">
    <source>
        <dbReference type="ARBA" id="ARBA00022692"/>
    </source>
</evidence>
<dbReference type="AlphaFoldDB" id="A0A023G831"/>
<proteinExistence type="evidence at transcript level"/>
<dbReference type="InterPro" id="IPR001611">
    <property type="entry name" value="Leu-rich_rpt"/>
</dbReference>
<evidence type="ECO:0000256" key="5">
    <source>
        <dbReference type="ARBA" id="ARBA00022729"/>
    </source>
</evidence>
<dbReference type="Pfam" id="PF13855">
    <property type="entry name" value="LRR_8"/>
    <property type="match status" value="1"/>
</dbReference>
<keyword evidence="8" id="KW-1133">Transmembrane helix</keyword>
<protein>
    <submittedName>
        <fullName evidence="12">Putative secreted protein</fullName>
    </submittedName>
</protein>
<evidence type="ECO:0000256" key="7">
    <source>
        <dbReference type="ARBA" id="ARBA00022753"/>
    </source>
</evidence>
<keyword evidence="6" id="KW-0677">Repeat</keyword>
<keyword evidence="11" id="KW-0325">Glycoprotein</keyword>
<keyword evidence="10" id="KW-0675">Receptor</keyword>
<dbReference type="SMART" id="SM00369">
    <property type="entry name" value="LRR_TYP"/>
    <property type="match status" value="2"/>
</dbReference>
<keyword evidence="3" id="KW-0433">Leucine-rich repeat</keyword>
<feature type="non-terminal residue" evidence="12">
    <location>
        <position position="1"/>
    </location>
</feature>
<dbReference type="PANTHER" id="PTHR47410:SF5">
    <property type="entry name" value="TOLL-LIKE RECEPTOR 3"/>
    <property type="match status" value="1"/>
</dbReference>
<name>A0A023G831_AMBTT</name>
<evidence type="ECO:0000256" key="11">
    <source>
        <dbReference type="ARBA" id="ARBA00023180"/>
    </source>
</evidence>
<evidence type="ECO:0000256" key="10">
    <source>
        <dbReference type="ARBA" id="ARBA00023170"/>
    </source>
</evidence>
<dbReference type="InterPro" id="IPR003591">
    <property type="entry name" value="Leu-rich_rpt_typical-subtyp"/>
</dbReference>
<dbReference type="InterPro" id="IPR032675">
    <property type="entry name" value="LRR_dom_sf"/>
</dbReference>
<organism evidence="12">
    <name type="scientific">Amblyomma triste</name>
    <name type="common">Neotropical tick</name>
    <dbReference type="NCBI Taxonomy" id="251400"/>
    <lineage>
        <taxon>Eukaryota</taxon>
        <taxon>Metazoa</taxon>
        <taxon>Ecdysozoa</taxon>
        <taxon>Arthropoda</taxon>
        <taxon>Chelicerata</taxon>
        <taxon>Arachnida</taxon>
        <taxon>Acari</taxon>
        <taxon>Parasitiformes</taxon>
        <taxon>Ixodida</taxon>
        <taxon>Ixodoidea</taxon>
        <taxon>Ixodidae</taxon>
        <taxon>Amblyomminae</taxon>
        <taxon>Amblyomma</taxon>
    </lineage>
</organism>
<accession>A0A023G831</accession>
<evidence type="ECO:0000256" key="3">
    <source>
        <dbReference type="ARBA" id="ARBA00022614"/>
    </source>
</evidence>
<sequence>LKDSTFDYLPSTAFSGTMISVLEFDNVSFSKYGDPVQNATNPFEALSHTLRMLVFNQQPKAITSWSLLHCLKRLESLRLDSIGSVNLTSDFNKLPITVTEILIENSYVEKVDQDWLSKLRLLKYVTVKRTNIKSITRTMLPRPAPRLRELDIAENELSSLPEDLTADMPVLQALDVSFNKITTFHESTLEPVKNNGGVVHMSGNPIKCDCNLAFLLTYPKSWNYYLCSGPTAFAAKSIQSLRRVELCRRSRRHV</sequence>
<dbReference type="GO" id="GO:0005768">
    <property type="term" value="C:endosome"/>
    <property type="evidence" value="ECO:0007669"/>
    <property type="project" value="UniProtKB-SubCell"/>
</dbReference>
<keyword evidence="5" id="KW-0732">Signal</keyword>
<evidence type="ECO:0000256" key="1">
    <source>
        <dbReference type="ARBA" id="ARBA00004177"/>
    </source>
</evidence>
<dbReference type="EMBL" id="GBBM01005466">
    <property type="protein sequence ID" value="JAC29952.1"/>
    <property type="molecule type" value="mRNA"/>
</dbReference>
<evidence type="ECO:0000256" key="9">
    <source>
        <dbReference type="ARBA" id="ARBA00023136"/>
    </source>
</evidence>
<keyword evidence="4" id="KW-0812">Transmembrane</keyword>
<dbReference type="PANTHER" id="PTHR47410">
    <property type="entry name" value="TOLL-LIKE RECEPTOR 7-RELATED"/>
    <property type="match status" value="1"/>
</dbReference>
<reference evidence="12" key="1">
    <citation type="submission" date="2014-03" db="EMBL/GenBank/DDBJ databases">
        <title>The sialotranscriptome of Amblyomma triste, Amblyomma parvum and Amblyomma cajennense ticks, uncovered by 454-based RNA-seq.</title>
        <authorList>
            <person name="Garcia G.R."/>
            <person name="Gardinassi L.G."/>
            <person name="Ribeiro J.M."/>
            <person name="Anatriello E."/>
            <person name="Ferreira B.R."/>
            <person name="Moreira H.N."/>
            <person name="Mafra C."/>
            <person name="Olegario M.M."/>
            <person name="Szabo P.J."/>
            <person name="Miranda-Santos I.K."/>
            <person name="Maruyama S.R."/>
        </authorList>
    </citation>
    <scope>NUCLEOTIDE SEQUENCE</scope>
    <source>
        <strain evidence="12">Mato Grasso do Sul</strain>
        <tissue evidence="12">Salivary glands</tissue>
    </source>
</reference>
<comment type="subcellular location">
    <subcellularLocation>
        <location evidence="1">Endosome</location>
    </subcellularLocation>
    <subcellularLocation>
        <location evidence="2">Membrane</location>
    </subcellularLocation>
</comment>
<evidence type="ECO:0000256" key="2">
    <source>
        <dbReference type="ARBA" id="ARBA00004370"/>
    </source>
</evidence>
<dbReference type="GO" id="GO:0016020">
    <property type="term" value="C:membrane"/>
    <property type="evidence" value="ECO:0007669"/>
    <property type="project" value="UniProtKB-SubCell"/>
</dbReference>
<dbReference type="SUPFAM" id="SSF52058">
    <property type="entry name" value="L domain-like"/>
    <property type="match status" value="1"/>
</dbReference>
<keyword evidence="9" id="KW-0472">Membrane</keyword>